<dbReference type="VEuPathDB" id="TriTrypDB:ECC02_009499"/>
<dbReference type="GO" id="GO:0005770">
    <property type="term" value="C:late endosome"/>
    <property type="evidence" value="ECO:0007669"/>
    <property type="project" value="TreeGrafter"/>
</dbReference>
<dbReference type="VEuPathDB" id="TriTrypDB:BCY84_20432"/>
<dbReference type="SUPFAM" id="SSF48371">
    <property type="entry name" value="ARM repeat"/>
    <property type="match status" value="1"/>
</dbReference>
<comment type="subcellular location">
    <subcellularLocation>
        <location evidence="1">Membrane</location>
        <topology evidence="1">Peripheral membrane protein</topology>
    </subcellularLocation>
</comment>
<dbReference type="VEuPathDB" id="TriTrypDB:TcCL_NonESM13047"/>
<feature type="compositionally biased region" description="Polar residues" evidence="7">
    <location>
        <begin position="380"/>
        <end position="391"/>
    </location>
</feature>
<evidence type="ECO:0000256" key="6">
    <source>
        <dbReference type="PIRNR" id="PIRNR009375"/>
    </source>
</evidence>
<evidence type="ECO:0000256" key="7">
    <source>
        <dbReference type="SAM" id="MobiDB-lite"/>
    </source>
</evidence>
<protein>
    <recommendedName>
        <fullName evidence="6">Vacuolar protein sorting-associated protein 35</fullName>
    </recommendedName>
</protein>
<accession>A0A2V2V285</accession>
<dbReference type="GO" id="GO:0006886">
    <property type="term" value="P:intracellular protein transport"/>
    <property type="evidence" value="ECO:0007669"/>
    <property type="project" value="TreeGrafter"/>
</dbReference>
<keyword evidence="4 6" id="KW-0653">Protein transport</keyword>
<dbReference type="PANTHER" id="PTHR11099:SF0">
    <property type="entry name" value="VACUOLAR PROTEIN SORTING-ASSOCIATED PROTEIN 35"/>
    <property type="match status" value="1"/>
</dbReference>
<dbReference type="PIRSF" id="PIRSF009375">
    <property type="entry name" value="Retromer_Vps35"/>
    <property type="match status" value="1"/>
</dbReference>
<dbReference type="InterPro" id="IPR016024">
    <property type="entry name" value="ARM-type_fold"/>
</dbReference>
<dbReference type="GO" id="GO:0005829">
    <property type="term" value="C:cytosol"/>
    <property type="evidence" value="ECO:0007669"/>
    <property type="project" value="GOC"/>
</dbReference>
<feature type="region of interest" description="Disordered" evidence="7">
    <location>
        <begin position="375"/>
        <end position="397"/>
    </location>
</feature>
<proteinExistence type="inferred from homology"/>
<evidence type="ECO:0000256" key="1">
    <source>
        <dbReference type="ARBA" id="ARBA00004170"/>
    </source>
</evidence>
<dbReference type="EMBL" id="PRFA01000058">
    <property type="protein sequence ID" value="PWU89622.1"/>
    <property type="molecule type" value="Genomic_DNA"/>
</dbReference>
<dbReference type="GO" id="GO:0030906">
    <property type="term" value="C:retromer, cargo-selective complex"/>
    <property type="evidence" value="ECO:0007669"/>
    <property type="project" value="InterPro"/>
</dbReference>
<dbReference type="Gene3D" id="1.25.40.660">
    <property type="entry name" value="Vacuolar protein sorting-associated protein 35, helical subcomplex Vps35-C"/>
    <property type="match status" value="1"/>
</dbReference>
<dbReference type="VEuPathDB" id="TriTrypDB:TcCLB.511367.170"/>
<dbReference type="VEuPathDB" id="TriTrypDB:C3747_271g44"/>
<dbReference type="AlphaFoldDB" id="A0A2V2V285"/>
<evidence type="ECO:0000256" key="2">
    <source>
        <dbReference type="ARBA" id="ARBA00006536"/>
    </source>
</evidence>
<dbReference type="GO" id="GO:0042147">
    <property type="term" value="P:retrograde transport, endosome to Golgi"/>
    <property type="evidence" value="ECO:0007669"/>
    <property type="project" value="InterPro"/>
</dbReference>
<comment type="similarity">
    <text evidence="2 6">Belongs to the VPS35 family.</text>
</comment>
<dbReference type="Pfam" id="PF03635">
    <property type="entry name" value="Vps35"/>
    <property type="match status" value="1"/>
</dbReference>
<name>A0A2V2V285_TRYCR</name>
<dbReference type="VEuPathDB" id="TriTrypDB:TCSYLVIO_006836"/>
<evidence type="ECO:0000256" key="5">
    <source>
        <dbReference type="ARBA" id="ARBA00023136"/>
    </source>
</evidence>
<gene>
    <name evidence="8" type="ORF">C4B63_58g130</name>
</gene>
<evidence type="ECO:0000313" key="9">
    <source>
        <dbReference type="Proteomes" id="UP000246121"/>
    </source>
</evidence>
<dbReference type="PANTHER" id="PTHR11099">
    <property type="entry name" value="VACUOLAR SORTING PROTEIN 35"/>
    <property type="match status" value="1"/>
</dbReference>
<dbReference type="VEuPathDB" id="TriTrypDB:Tc_MARK_5594"/>
<dbReference type="VEuPathDB" id="TriTrypDB:TCDM_04674"/>
<dbReference type="InterPro" id="IPR005378">
    <property type="entry name" value="Vps35"/>
</dbReference>
<dbReference type="VEuPathDB" id="TriTrypDB:TcG_02572"/>
<dbReference type="Proteomes" id="UP000246121">
    <property type="component" value="Unassembled WGS sequence"/>
</dbReference>
<evidence type="ECO:0000256" key="4">
    <source>
        <dbReference type="ARBA" id="ARBA00022927"/>
    </source>
</evidence>
<keyword evidence="3 6" id="KW-0813">Transport</keyword>
<dbReference type="InterPro" id="IPR042491">
    <property type="entry name" value="Vps35_C"/>
</dbReference>
<dbReference type="VEuPathDB" id="TriTrypDB:C4B63_58g130"/>
<evidence type="ECO:0000313" key="8">
    <source>
        <dbReference type="EMBL" id="PWU89622.1"/>
    </source>
</evidence>
<sequence length="895" mass="101566">MPMNTPMTNNTEFISINRPILTPKQEQEKWLGETVQAVTEKAARMKKYIRQREFIEVMRSASQMLLELRIGMLAPQYYYELYVKVFDEMQYLEQYIEEEHSRGRSLEEMYEVVQHAGNIVPRLYLLITVGSVYVKSGEQPVIEILRDLVEMCKGVQHPTRGLFLRHFLLTMMKNKLPGDSNRVIANSLESDGGTVEDTAELILQNFREMNWLWIRIEAKAPPKVVEAQSQVQRKKKDRRELCVLVGMNIVRLSQLEGVERQVYKSNILPRLLSIIVKYREPLAQQYLLEVIVQVFPDEFHLFTLNELLSILEDVSPGVDVCAILASLMERLGNYAVSLREGVAEVSGRKEEKLLQNMFEVFKTRLDAMLTASHVRDKSNHTPVSGTSSSGDGPQRPHYQLTPSLYVNSMTSLVSLTLKAEPEAAVEHISTVFTAMAGQLVLPLNHAMVTMIERMIVHVIETLKDPSVVLGIRDMDVLTQNLPFLSRRAVALRLCTNIVRSASHRIGTLDLCARLFELLAPLVRDEPDAPLHHGAVYVGDAAEEFLEEQHLVSRVLHLLQCEDASMQMKMLNGVRKLLGQGGPERIAVTLPTLVSLYIRLALRIASTAKTEGADVDAKTDEENNIKAVKRVSCHKPFQIIHSGDGKGILEMLAAEKPTESFYLYLTSANAADTCSLPDVAYELYTSAFQIYEENAADTREQIEMVSCLISSLYSLRNVPEESYELLATKVCQYSSKFVRKIDQSRVVSLCANLFWRSAFSEESHRRVLECLQRSLKIADHVQETQRLPLFVELLNQVLHYYATKAPGVTVNYISALIDLVQETTNSTHSMVTGSNSDDGLEVEEPCDGMEGENKNNGDYVNSEREVYTAARTFYRNTTRYIRSRQQVDERWKEIDV</sequence>
<comment type="caution">
    <text evidence="8">The sequence shown here is derived from an EMBL/GenBank/DDBJ whole genome shotgun (WGS) entry which is preliminary data.</text>
</comment>
<keyword evidence="5" id="KW-0472">Membrane</keyword>
<comment type="function">
    <text evidence="6">Plays a role in vesicular protein sorting.</text>
</comment>
<reference evidence="8 9" key="1">
    <citation type="journal article" date="2018" name="Microb. Genom.">
        <title>Expanding an expanded genome: long-read sequencing of Trypanosoma cruzi.</title>
        <authorList>
            <person name="Berna L."/>
            <person name="Rodriguez M."/>
            <person name="Chiribao M.L."/>
            <person name="Parodi-Talice A."/>
            <person name="Pita S."/>
            <person name="Rijo G."/>
            <person name="Alvarez-Valin F."/>
            <person name="Robello C."/>
        </authorList>
    </citation>
    <scope>NUCLEOTIDE SEQUENCE [LARGE SCALE GENOMIC DNA]</scope>
    <source>
        <strain evidence="8 9">Dm28c</strain>
    </source>
</reference>
<organism evidence="8 9">
    <name type="scientific">Trypanosoma cruzi</name>
    <dbReference type="NCBI Taxonomy" id="5693"/>
    <lineage>
        <taxon>Eukaryota</taxon>
        <taxon>Discoba</taxon>
        <taxon>Euglenozoa</taxon>
        <taxon>Kinetoplastea</taxon>
        <taxon>Metakinetoplastina</taxon>
        <taxon>Trypanosomatida</taxon>
        <taxon>Trypanosomatidae</taxon>
        <taxon>Trypanosoma</taxon>
        <taxon>Schizotrypanum</taxon>
    </lineage>
</organism>
<dbReference type="VEuPathDB" id="TriTrypDB:TcBrA4_0047270"/>
<evidence type="ECO:0000256" key="3">
    <source>
        <dbReference type="ARBA" id="ARBA00022448"/>
    </source>
</evidence>